<reference evidence="1 2" key="1">
    <citation type="submission" date="2007-08" db="EMBL/GenBank/DDBJ databases">
        <authorList>
            <person name="Fulton L."/>
            <person name="Clifton S."/>
            <person name="Fulton B."/>
            <person name="Xu J."/>
            <person name="Minx P."/>
            <person name="Pepin K.H."/>
            <person name="Johnson M."/>
            <person name="Thiruvilangam P."/>
            <person name="Bhonagiri V."/>
            <person name="Nash W.E."/>
            <person name="Mardis E.R."/>
            <person name="Wilson R.K."/>
        </authorList>
    </citation>
    <scope>NUCLEOTIDE SEQUENCE [LARGE SCALE GENOMIC DNA]</scope>
    <source>
        <strain evidence="2">ATCC BAA-613 / DSM 15670 / CCUG 46953 / JCM 12243 / WAL 16351</strain>
    </source>
</reference>
<comment type="caution">
    <text evidence="1">The sequence shown here is derived from an EMBL/GenBank/DDBJ whole genome shotgun (WGS) entry which is preliminary data.</text>
</comment>
<dbReference type="HOGENOM" id="CLU_3364178_0_0_9"/>
<sequence length="35" mass="3860">MVRTRSKHEFTGGFAPEKLHSENGFGCVQGRLAVI</sequence>
<evidence type="ECO:0000313" key="1">
    <source>
        <dbReference type="EMBL" id="EDP14360.1"/>
    </source>
</evidence>
<accession>A8RXN2</accession>
<dbReference type="AlphaFoldDB" id="A8RXN2"/>
<reference evidence="1 2" key="2">
    <citation type="submission" date="2007-09" db="EMBL/GenBank/DDBJ databases">
        <title>Draft genome sequence of Clostridium bolteae (ATCC BAA-613).</title>
        <authorList>
            <person name="Sudarsanam P."/>
            <person name="Ley R."/>
            <person name="Guruge J."/>
            <person name="Turnbaugh P.J."/>
            <person name="Mahowald M."/>
            <person name="Liep D."/>
            <person name="Gordon J."/>
        </authorList>
    </citation>
    <scope>NUCLEOTIDE SEQUENCE [LARGE SCALE GENOMIC DNA]</scope>
    <source>
        <strain evidence="2">ATCC BAA-613 / DSM 15670 / CCUG 46953 / JCM 12243 / WAL 16351</strain>
    </source>
</reference>
<name>A8RXN2_ENTBW</name>
<gene>
    <name evidence="1" type="ORF">CLOBOL_04902</name>
</gene>
<organism evidence="1 2">
    <name type="scientific">Enterocloster bolteae (strain ATCC BAA-613 / DSM 15670 / CCUG 46953 / JCM 12243 / WAL 16351)</name>
    <name type="common">Clostridium bolteae</name>
    <dbReference type="NCBI Taxonomy" id="411902"/>
    <lineage>
        <taxon>Bacteria</taxon>
        <taxon>Bacillati</taxon>
        <taxon>Bacillota</taxon>
        <taxon>Clostridia</taxon>
        <taxon>Lachnospirales</taxon>
        <taxon>Lachnospiraceae</taxon>
        <taxon>Enterocloster</taxon>
    </lineage>
</organism>
<dbReference type="EMBL" id="ABCC02000039">
    <property type="protein sequence ID" value="EDP14360.1"/>
    <property type="molecule type" value="Genomic_DNA"/>
</dbReference>
<proteinExistence type="predicted"/>
<dbReference type="Proteomes" id="UP000005396">
    <property type="component" value="Unassembled WGS sequence"/>
</dbReference>
<dbReference type="PaxDb" id="411902-CLOBOL_04902"/>
<evidence type="ECO:0000313" key="2">
    <source>
        <dbReference type="Proteomes" id="UP000005396"/>
    </source>
</evidence>
<protein>
    <submittedName>
        <fullName evidence="1">Uncharacterized protein</fullName>
    </submittedName>
</protein>